<evidence type="ECO:0000256" key="1">
    <source>
        <dbReference type="SAM" id="SignalP"/>
    </source>
</evidence>
<reference evidence="2" key="1">
    <citation type="journal article" date="2020" name="Stud. Mycol.">
        <title>101 Dothideomycetes genomes: a test case for predicting lifestyles and emergence of pathogens.</title>
        <authorList>
            <person name="Haridas S."/>
            <person name="Albert R."/>
            <person name="Binder M."/>
            <person name="Bloem J."/>
            <person name="Labutti K."/>
            <person name="Salamov A."/>
            <person name="Andreopoulos B."/>
            <person name="Baker S."/>
            <person name="Barry K."/>
            <person name="Bills G."/>
            <person name="Bluhm B."/>
            <person name="Cannon C."/>
            <person name="Castanera R."/>
            <person name="Culley D."/>
            <person name="Daum C."/>
            <person name="Ezra D."/>
            <person name="Gonzalez J."/>
            <person name="Henrissat B."/>
            <person name="Kuo A."/>
            <person name="Liang C."/>
            <person name="Lipzen A."/>
            <person name="Lutzoni F."/>
            <person name="Magnuson J."/>
            <person name="Mondo S."/>
            <person name="Nolan M."/>
            <person name="Ohm R."/>
            <person name="Pangilinan J."/>
            <person name="Park H.-J."/>
            <person name="Ramirez L."/>
            <person name="Alfaro M."/>
            <person name="Sun H."/>
            <person name="Tritt A."/>
            <person name="Yoshinaga Y."/>
            <person name="Zwiers L.-H."/>
            <person name="Turgeon B."/>
            <person name="Goodwin S."/>
            <person name="Spatafora J."/>
            <person name="Crous P."/>
            <person name="Grigoriev I."/>
        </authorList>
    </citation>
    <scope>NUCLEOTIDE SEQUENCE</scope>
    <source>
        <strain evidence="2">CBS 109.77</strain>
    </source>
</reference>
<evidence type="ECO:0008006" key="4">
    <source>
        <dbReference type="Google" id="ProtNLM"/>
    </source>
</evidence>
<dbReference type="EMBL" id="MU002635">
    <property type="protein sequence ID" value="KAF2785859.1"/>
    <property type="molecule type" value="Genomic_DNA"/>
</dbReference>
<evidence type="ECO:0000313" key="3">
    <source>
        <dbReference type="Proteomes" id="UP000799757"/>
    </source>
</evidence>
<feature type="signal peptide" evidence="1">
    <location>
        <begin position="1"/>
        <end position="21"/>
    </location>
</feature>
<dbReference type="AlphaFoldDB" id="A0A6A6WP42"/>
<accession>A0A6A6WP42</accession>
<name>A0A6A6WP42_9PLEO</name>
<keyword evidence="1" id="KW-0732">Signal</keyword>
<dbReference type="Proteomes" id="UP000799757">
    <property type="component" value="Unassembled WGS sequence"/>
</dbReference>
<proteinExistence type="predicted"/>
<protein>
    <recommendedName>
        <fullName evidence="4">Secreted protein</fullName>
    </recommendedName>
</protein>
<evidence type="ECO:0000313" key="2">
    <source>
        <dbReference type="EMBL" id="KAF2785859.1"/>
    </source>
</evidence>
<keyword evidence="3" id="KW-1185">Reference proteome</keyword>
<organism evidence="2 3">
    <name type="scientific">Melanomma pulvis-pyrius CBS 109.77</name>
    <dbReference type="NCBI Taxonomy" id="1314802"/>
    <lineage>
        <taxon>Eukaryota</taxon>
        <taxon>Fungi</taxon>
        <taxon>Dikarya</taxon>
        <taxon>Ascomycota</taxon>
        <taxon>Pezizomycotina</taxon>
        <taxon>Dothideomycetes</taxon>
        <taxon>Pleosporomycetidae</taxon>
        <taxon>Pleosporales</taxon>
        <taxon>Melanommataceae</taxon>
        <taxon>Melanomma</taxon>
    </lineage>
</organism>
<sequence>MPHVTPPLCIYLCLYSCLVDARLAHPDAMLRQRSQLTSCTTECPLQSRNRKGRGTKKRVDDTTPSLDRQFPSGVSCTCLLVAARVRIPPLPRNPDICYAYPGTPWLA</sequence>
<gene>
    <name evidence="2" type="ORF">K505DRAFT_158947</name>
</gene>
<feature type="chain" id="PRO_5025683864" description="Secreted protein" evidence="1">
    <location>
        <begin position="22"/>
        <end position="107"/>
    </location>
</feature>